<dbReference type="SUPFAM" id="SSF53850">
    <property type="entry name" value="Periplasmic binding protein-like II"/>
    <property type="match status" value="1"/>
</dbReference>
<dbReference type="PIRSF" id="PIRSF017082">
    <property type="entry name" value="YflP"/>
    <property type="match status" value="1"/>
</dbReference>
<dbReference type="EMBL" id="JBHTMU010000017">
    <property type="protein sequence ID" value="MFD1343014.1"/>
    <property type="molecule type" value="Genomic_DNA"/>
</dbReference>
<accession>A0ABW3ZJ01</accession>
<organism evidence="3 4">
    <name type="scientific">Litorisediminicola beolgyonensis</name>
    <dbReference type="NCBI Taxonomy" id="1173614"/>
    <lineage>
        <taxon>Bacteria</taxon>
        <taxon>Pseudomonadati</taxon>
        <taxon>Pseudomonadota</taxon>
        <taxon>Alphaproteobacteria</taxon>
        <taxon>Rhodobacterales</taxon>
        <taxon>Paracoccaceae</taxon>
        <taxon>Litorisediminicola</taxon>
    </lineage>
</organism>
<reference evidence="4" key="1">
    <citation type="journal article" date="2019" name="Int. J. Syst. Evol. Microbiol.">
        <title>The Global Catalogue of Microorganisms (GCM) 10K type strain sequencing project: providing services to taxonomists for standard genome sequencing and annotation.</title>
        <authorList>
            <consortium name="The Broad Institute Genomics Platform"/>
            <consortium name="The Broad Institute Genome Sequencing Center for Infectious Disease"/>
            <person name="Wu L."/>
            <person name="Ma J."/>
        </authorList>
    </citation>
    <scope>NUCLEOTIDE SEQUENCE [LARGE SCALE GENOMIC DNA]</scope>
    <source>
        <strain evidence="4">CCUG 62953</strain>
    </source>
</reference>
<dbReference type="InterPro" id="IPR042100">
    <property type="entry name" value="Bug_dom1"/>
</dbReference>
<feature type="chain" id="PRO_5047147961" evidence="2">
    <location>
        <begin position="26"/>
        <end position="321"/>
    </location>
</feature>
<dbReference type="RefSeq" id="WP_386803579.1">
    <property type="nucleotide sequence ID" value="NZ_JBHTMU010000017.1"/>
</dbReference>
<sequence length="321" mass="34114">MIAKTLRTIGAAALGFGLMTGAGLAQGYPDKQVNYIIPFNAGGESDVAARLQQPVFEELTGQNMVIQYMAGAGGAQAWSQLNGMEADGYTIMGTNLPHIILQPMAQDVGYKTDDIANVYFFQYTPDALLVPADSEFQTLEDFVTFAEANPGLVTVAGSATNSANHVATTRLNELAGITTTYIPFSGTAPTMTALLGNQVQAAFSYTTSALSQGDAVRVLAVASEERVPSFPDVPTFKEAGYDMVGGAYRGVGVPSSTPEEVKTQISDALDKVNKDEGFIQRMEDGGFVVIDVPYSEVPAFMAERRAEYEEIAPLMGIEAAN</sequence>
<proteinExistence type="inferred from homology"/>
<keyword evidence="2" id="KW-0732">Signal</keyword>
<dbReference type="PANTHER" id="PTHR42928">
    <property type="entry name" value="TRICARBOXYLATE-BINDING PROTEIN"/>
    <property type="match status" value="1"/>
</dbReference>
<dbReference type="Pfam" id="PF03401">
    <property type="entry name" value="TctC"/>
    <property type="match status" value="1"/>
</dbReference>
<comment type="caution">
    <text evidence="3">The sequence shown here is derived from an EMBL/GenBank/DDBJ whole genome shotgun (WGS) entry which is preliminary data.</text>
</comment>
<feature type="signal peptide" evidence="2">
    <location>
        <begin position="1"/>
        <end position="25"/>
    </location>
</feature>
<keyword evidence="4" id="KW-1185">Reference proteome</keyword>
<dbReference type="CDD" id="cd07012">
    <property type="entry name" value="PBP2_Bug_TTT"/>
    <property type="match status" value="1"/>
</dbReference>
<name>A0ABW3ZJ01_9RHOB</name>
<evidence type="ECO:0000313" key="3">
    <source>
        <dbReference type="EMBL" id="MFD1343014.1"/>
    </source>
</evidence>
<dbReference type="Proteomes" id="UP001597135">
    <property type="component" value="Unassembled WGS sequence"/>
</dbReference>
<dbReference type="Gene3D" id="3.40.190.150">
    <property type="entry name" value="Bordetella uptake gene, domain 1"/>
    <property type="match status" value="1"/>
</dbReference>
<protein>
    <submittedName>
        <fullName evidence="3">Tripartite tricarboxylate transporter substrate binding protein</fullName>
    </submittedName>
</protein>
<comment type="similarity">
    <text evidence="1">Belongs to the UPF0065 (bug) family.</text>
</comment>
<evidence type="ECO:0000256" key="1">
    <source>
        <dbReference type="ARBA" id="ARBA00006987"/>
    </source>
</evidence>
<evidence type="ECO:0000313" key="4">
    <source>
        <dbReference type="Proteomes" id="UP001597135"/>
    </source>
</evidence>
<dbReference type="Gene3D" id="3.40.190.10">
    <property type="entry name" value="Periplasmic binding protein-like II"/>
    <property type="match status" value="1"/>
</dbReference>
<evidence type="ECO:0000256" key="2">
    <source>
        <dbReference type="SAM" id="SignalP"/>
    </source>
</evidence>
<dbReference type="InterPro" id="IPR005064">
    <property type="entry name" value="BUG"/>
</dbReference>
<dbReference type="PANTHER" id="PTHR42928:SF5">
    <property type="entry name" value="BLR1237 PROTEIN"/>
    <property type="match status" value="1"/>
</dbReference>
<gene>
    <name evidence="3" type="ORF">ACFQ4E_11340</name>
</gene>